<dbReference type="Proteomes" id="UP001498398">
    <property type="component" value="Unassembled WGS sequence"/>
</dbReference>
<protein>
    <submittedName>
        <fullName evidence="2">Uncharacterized protein</fullName>
    </submittedName>
</protein>
<keyword evidence="3" id="KW-1185">Reference proteome</keyword>
<organism evidence="2 3">
    <name type="scientific">Marasmiellus scandens</name>
    <dbReference type="NCBI Taxonomy" id="2682957"/>
    <lineage>
        <taxon>Eukaryota</taxon>
        <taxon>Fungi</taxon>
        <taxon>Dikarya</taxon>
        <taxon>Basidiomycota</taxon>
        <taxon>Agaricomycotina</taxon>
        <taxon>Agaricomycetes</taxon>
        <taxon>Agaricomycetidae</taxon>
        <taxon>Agaricales</taxon>
        <taxon>Marasmiineae</taxon>
        <taxon>Omphalotaceae</taxon>
        <taxon>Marasmiellus</taxon>
    </lineage>
</organism>
<feature type="compositionally biased region" description="Low complexity" evidence="1">
    <location>
        <begin position="18"/>
        <end position="32"/>
    </location>
</feature>
<gene>
    <name evidence="2" type="ORF">VKT23_018612</name>
</gene>
<evidence type="ECO:0000313" key="2">
    <source>
        <dbReference type="EMBL" id="KAK7437367.1"/>
    </source>
</evidence>
<feature type="compositionally biased region" description="Polar residues" evidence="1">
    <location>
        <begin position="63"/>
        <end position="74"/>
    </location>
</feature>
<name>A0ABR1INJ1_9AGAR</name>
<sequence length="102" mass="11090">MGTKRRSKRLEALTVALPSSSSSPPRNNKRNSATFPFSCLLASNSTISNSNQSLNQSPNPTSPHKSTSFVSGSRFTPLKLVRPPPSLLSTSHYRRGTRVCIC</sequence>
<accession>A0ABR1INJ1</accession>
<reference evidence="2 3" key="1">
    <citation type="submission" date="2024-01" db="EMBL/GenBank/DDBJ databases">
        <title>A draft genome for the cacao thread blight pathogen Marasmiellus scandens.</title>
        <authorList>
            <person name="Baruah I.K."/>
            <person name="Leung J."/>
            <person name="Bukari Y."/>
            <person name="Amoako-Attah I."/>
            <person name="Meinhardt L.W."/>
            <person name="Bailey B.A."/>
            <person name="Cohen S.P."/>
        </authorList>
    </citation>
    <scope>NUCLEOTIDE SEQUENCE [LARGE SCALE GENOMIC DNA]</scope>
    <source>
        <strain evidence="2 3">GH-19</strain>
    </source>
</reference>
<dbReference type="EMBL" id="JBANRG010000086">
    <property type="protein sequence ID" value="KAK7437367.1"/>
    <property type="molecule type" value="Genomic_DNA"/>
</dbReference>
<feature type="compositionally biased region" description="Low complexity" evidence="1">
    <location>
        <begin position="48"/>
        <end position="59"/>
    </location>
</feature>
<feature type="region of interest" description="Disordered" evidence="1">
    <location>
        <begin position="48"/>
        <end position="89"/>
    </location>
</feature>
<comment type="caution">
    <text evidence="2">The sequence shown here is derived from an EMBL/GenBank/DDBJ whole genome shotgun (WGS) entry which is preliminary data.</text>
</comment>
<proteinExistence type="predicted"/>
<evidence type="ECO:0000313" key="3">
    <source>
        <dbReference type="Proteomes" id="UP001498398"/>
    </source>
</evidence>
<evidence type="ECO:0000256" key="1">
    <source>
        <dbReference type="SAM" id="MobiDB-lite"/>
    </source>
</evidence>
<feature type="region of interest" description="Disordered" evidence="1">
    <location>
        <begin position="1"/>
        <end position="34"/>
    </location>
</feature>